<accession>A0A6P3Y3I9</accession>
<feature type="active site" description="Acyl-ester intermediate" evidence="1">
    <location>
        <position position="223"/>
    </location>
</feature>
<keyword evidence="2" id="KW-0812">Transmembrane</keyword>
<keyword evidence="2" id="KW-0472">Membrane</keyword>
<dbReference type="GeneID" id="106749669"/>
<proteinExistence type="predicted"/>
<dbReference type="SUPFAM" id="SSF75304">
    <property type="entry name" value="Amidase signature (AS) enzymes"/>
    <property type="match status" value="1"/>
</dbReference>
<dbReference type="PANTHER" id="PTHR43372:SF3">
    <property type="entry name" value="AT07710P-RELATED"/>
    <property type="match status" value="1"/>
</dbReference>
<feature type="domain" description="Amidase" evidence="3">
    <location>
        <begin position="63"/>
        <end position="505"/>
    </location>
</feature>
<evidence type="ECO:0000256" key="2">
    <source>
        <dbReference type="SAM" id="Phobius"/>
    </source>
</evidence>
<organism evidence="4 5">
    <name type="scientific">Dinoponera quadriceps</name>
    <name type="common">South American ant</name>
    <dbReference type="NCBI Taxonomy" id="609295"/>
    <lineage>
        <taxon>Eukaryota</taxon>
        <taxon>Metazoa</taxon>
        <taxon>Ecdysozoa</taxon>
        <taxon>Arthropoda</taxon>
        <taxon>Hexapoda</taxon>
        <taxon>Insecta</taxon>
        <taxon>Pterygota</taxon>
        <taxon>Neoptera</taxon>
        <taxon>Endopterygota</taxon>
        <taxon>Hymenoptera</taxon>
        <taxon>Apocrita</taxon>
        <taxon>Aculeata</taxon>
        <taxon>Formicoidea</taxon>
        <taxon>Formicidae</taxon>
        <taxon>Ponerinae</taxon>
        <taxon>Ponerini</taxon>
        <taxon>Dinoponera</taxon>
    </lineage>
</organism>
<dbReference type="KEGG" id="dqu:106749669"/>
<evidence type="ECO:0000313" key="5">
    <source>
        <dbReference type="RefSeq" id="XP_014484837.1"/>
    </source>
</evidence>
<dbReference type="PANTHER" id="PTHR43372">
    <property type="entry name" value="FATTY-ACID AMIDE HYDROLASE"/>
    <property type="match status" value="1"/>
</dbReference>
<dbReference type="InterPro" id="IPR036928">
    <property type="entry name" value="AS_sf"/>
</dbReference>
<dbReference type="Gene3D" id="3.90.1300.10">
    <property type="entry name" value="Amidase signature (AS) domain"/>
    <property type="match status" value="1"/>
</dbReference>
<protein>
    <submittedName>
        <fullName evidence="5">Fatty-acid amide hydrolase 2-B-like</fullName>
    </submittedName>
</protein>
<sequence length="528" mass="59165">MFYLLRTWIIVINVIYLTMDWIFSLTRYRKPPSIPPLKDSLLTISAAELAQKIRDQHCTSYQVVRAYIERIKEVNPYLNAVVEDRYEIALAEAKNCDRLLEDGNMDIVKLKEQKPLFGIPFTVKESLPVKGLSHTGCTLAYKGRKATTDSFAVKMLRDAGAILLCVTNTPEMCSGLDSYNFLYGRSYNPYDTRYTPGGSAGGEAALLGAGSSLIGIAADFGGSLRVPGLFCGIFGFKPSPKVIPSRDHFPSNNNENFENYVAVGPMTRYADDLSLFMKVISMKSNCDLCLDEPVDWKQMKVYYRDSLSKSFGILSLSPEFKQCILKATIHFVERGVHTEKIPIEWPARLLEMITVHLLDTGEFDLIIDAKNPKLRKNPIVEMIKAIFGQSHHTMSLLHVQFVNHVCHRIYSGKEILRYYSQGFKEFQQKLQKLLGKNGVLIYPTFRSTAPFPELALGELPNIILYSSLVNVLGFPAVQVPMGLNSKGMPMGLQVIAAPYQDRLCLAVAKELEMAFGGWVPPSISTINN</sequence>
<dbReference type="PIRSF" id="PIRSF001221">
    <property type="entry name" value="Amidase_fungi"/>
    <property type="match status" value="1"/>
</dbReference>
<keyword evidence="2" id="KW-1133">Transmembrane helix</keyword>
<feature type="active site" description="Charge relay system" evidence="1">
    <location>
        <position position="124"/>
    </location>
</feature>
<feature type="transmembrane region" description="Helical" evidence="2">
    <location>
        <begin position="6"/>
        <end position="23"/>
    </location>
</feature>
<dbReference type="AlphaFoldDB" id="A0A6P3Y3I9"/>
<dbReference type="InterPro" id="IPR052739">
    <property type="entry name" value="FAAH2"/>
</dbReference>
<gene>
    <name evidence="5" type="primary">LOC106749669</name>
</gene>
<reference evidence="5" key="1">
    <citation type="submission" date="2025-08" db="UniProtKB">
        <authorList>
            <consortium name="RefSeq"/>
        </authorList>
    </citation>
    <scope>IDENTIFICATION</scope>
</reference>
<feature type="active site" description="Charge relay system" evidence="1">
    <location>
        <position position="199"/>
    </location>
</feature>
<dbReference type="InterPro" id="IPR023631">
    <property type="entry name" value="Amidase_dom"/>
</dbReference>
<evidence type="ECO:0000256" key="1">
    <source>
        <dbReference type="PIRSR" id="PIRSR001221-1"/>
    </source>
</evidence>
<name>A0A6P3Y3I9_DINQU</name>
<dbReference type="Proteomes" id="UP000515204">
    <property type="component" value="Unplaced"/>
</dbReference>
<dbReference type="RefSeq" id="XP_014484837.1">
    <property type="nucleotide sequence ID" value="XM_014629351.1"/>
</dbReference>
<dbReference type="OrthoDB" id="6428749at2759"/>
<keyword evidence="4" id="KW-1185">Reference proteome</keyword>
<dbReference type="GO" id="GO:0012505">
    <property type="term" value="C:endomembrane system"/>
    <property type="evidence" value="ECO:0007669"/>
    <property type="project" value="TreeGrafter"/>
</dbReference>
<evidence type="ECO:0000313" key="4">
    <source>
        <dbReference type="Proteomes" id="UP000515204"/>
    </source>
</evidence>
<dbReference type="Pfam" id="PF01425">
    <property type="entry name" value="Amidase"/>
    <property type="match status" value="1"/>
</dbReference>
<evidence type="ECO:0000259" key="3">
    <source>
        <dbReference type="Pfam" id="PF01425"/>
    </source>
</evidence>